<organism evidence="2 3">
    <name type="scientific">Clunio marinus</name>
    <dbReference type="NCBI Taxonomy" id="568069"/>
    <lineage>
        <taxon>Eukaryota</taxon>
        <taxon>Metazoa</taxon>
        <taxon>Ecdysozoa</taxon>
        <taxon>Arthropoda</taxon>
        <taxon>Hexapoda</taxon>
        <taxon>Insecta</taxon>
        <taxon>Pterygota</taxon>
        <taxon>Neoptera</taxon>
        <taxon>Endopterygota</taxon>
        <taxon>Diptera</taxon>
        <taxon>Nematocera</taxon>
        <taxon>Chironomoidea</taxon>
        <taxon>Chironomidae</taxon>
        <taxon>Clunio</taxon>
    </lineage>
</organism>
<evidence type="ECO:0000256" key="1">
    <source>
        <dbReference type="SAM" id="MobiDB-lite"/>
    </source>
</evidence>
<gene>
    <name evidence="2" type="ORF">CLUMA_CG021174</name>
</gene>
<name>A0A1J1J654_9DIPT</name>
<dbReference type="Proteomes" id="UP000183832">
    <property type="component" value="Unassembled WGS sequence"/>
</dbReference>
<protein>
    <submittedName>
        <fullName evidence="2">CLUMA_CG021174, isoform A</fullName>
    </submittedName>
</protein>
<dbReference type="AlphaFoldDB" id="A0A1J1J654"/>
<sequence>MKAKHNLTHINVITIAIGFDLTESESLLSTTFNTKSTDEQRKRKKSLKSSAKLSYESRIPVLTTTYLVVQKE</sequence>
<keyword evidence="3" id="KW-1185">Reference proteome</keyword>
<dbReference type="EMBL" id="CVRI01000074">
    <property type="protein sequence ID" value="CRL07877.1"/>
    <property type="molecule type" value="Genomic_DNA"/>
</dbReference>
<evidence type="ECO:0000313" key="2">
    <source>
        <dbReference type="EMBL" id="CRL07877.1"/>
    </source>
</evidence>
<feature type="region of interest" description="Disordered" evidence="1">
    <location>
        <begin position="32"/>
        <end position="52"/>
    </location>
</feature>
<evidence type="ECO:0000313" key="3">
    <source>
        <dbReference type="Proteomes" id="UP000183832"/>
    </source>
</evidence>
<accession>A0A1J1J654</accession>
<proteinExistence type="predicted"/>
<reference evidence="2 3" key="1">
    <citation type="submission" date="2015-04" db="EMBL/GenBank/DDBJ databases">
        <authorList>
            <person name="Syromyatnikov M.Y."/>
            <person name="Popov V.N."/>
        </authorList>
    </citation>
    <scope>NUCLEOTIDE SEQUENCE [LARGE SCALE GENOMIC DNA]</scope>
</reference>